<dbReference type="AlphaFoldDB" id="A0AA88P339"/>
<dbReference type="GO" id="GO:0005615">
    <property type="term" value="C:extracellular space"/>
    <property type="evidence" value="ECO:0007669"/>
    <property type="project" value="TreeGrafter"/>
</dbReference>
<dbReference type="EMBL" id="JAVHJS010000001">
    <property type="protein sequence ID" value="KAK2869472.1"/>
    <property type="molecule type" value="Genomic_DNA"/>
</dbReference>
<keyword evidence="3" id="KW-0217">Developmental protein</keyword>
<evidence type="ECO:0000256" key="5">
    <source>
        <dbReference type="ARBA" id="ARBA00022687"/>
    </source>
</evidence>
<feature type="signal peptide" evidence="8">
    <location>
        <begin position="1"/>
        <end position="17"/>
    </location>
</feature>
<gene>
    <name evidence="10" type="ORF">Q7C36_001343</name>
</gene>
<comment type="caution">
    <text evidence="10">The sequence shown here is derived from an EMBL/GenBank/DDBJ whole genome shotgun (WGS) entry which is preliminary data.</text>
</comment>
<dbReference type="Pfam" id="PF04706">
    <property type="entry name" value="Dickkopf_N"/>
    <property type="match status" value="1"/>
</dbReference>
<reference evidence="10" key="1">
    <citation type="submission" date="2023-08" db="EMBL/GenBank/DDBJ databases">
        <title>Pelteobagrus vachellii genome.</title>
        <authorList>
            <person name="Liu H."/>
        </authorList>
    </citation>
    <scope>NUCLEOTIDE SEQUENCE</scope>
    <source>
        <strain evidence="10">PRFRI_2022a</strain>
        <tissue evidence="10">Muscle</tissue>
    </source>
</reference>
<evidence type="ECO:0000256" key="4">
    <source>
        <dbReference type="ARBA" id="ARBA00022525"/>
    </source>
</evidence>
<keyword evidence="11" id="KW-1185">Reference proteome</keyword>
<evidence type="ECO:0000313" key="10">
    <source>
        <dbReference type="EMBL" id="KAK2869472.1"/>
    </source>
</evidence>
<proteinExistence type="inferred from homology"/>
<feature type="chain" id="PRO_5041700169" description="Dickkopf N-terminal cysteine-rich domain-containing protein" evidence="8">
    <location>
        <begin position="18"/>
        <end position="299"/>
    </location>
</feature>
<dbReference type="InterPro" id="IPR006796">
    <property type="entry name" value="Dickkopf_N"/>
</dbReference>
<dbReference type="InterPro" id="IPR047300">
    <property type="entry name" value="Dkk3_Cys2"/>
</dbReference>
<protein>
    <recommendedName>
        <fullName evidence="9">Dickkopf N-terminal cysteine-rich domain-containing protein</fullName>
    </recommendedName>
</protein>
<evidence type="ECO:0000256" key="6">
    <source>
        <dbReference type="ARBA" id="ARBA00022729"/>
    </source>
</evidence>
<dbReference type="GO" id="GO:0090090">
    <property type="term" value="P:negative regulation of canonical Wnt signaling pathway"/>
    <property type="evidence" value="ECO:0007669"/>
    <property type="project" value="TreeGrafter"/>
</dbReference>
<dbReference type="PANTHER" id="PTHR12113">
    <property type="entry name" value="DICKKOPF3-LIKE 3"/>
    <property type="match status" value="1"/>
</dbReference>
<evidence type="ECO:0000313" key="11">
    <source>
        <dbReference type="Proteomes" id="UP001187315"/>
    </source>
</evidence>
<accession>A0AA88P339</accession>
<dbReference type="CDD" id="cd23274">
    <property type="entry name" value="Dkk3_Cys2"/>
    <property type="match status" value="1"/>
</dbReference>
<keyword evidence="4" id="KW-0964">Secreted</keyword>
<keyword evidence="5" id="KW-0879">Wnt signaling pathway</keyword>
<keyword evidence="7" id="KW-1015">Disulfide bond</keyword>
<dbReference type="GO" id="GO:0016055">
    <property type="term" value="P:Wnt signaling pathway"/>
    <property type="evidence" value="ECO:0007669"/>
    <property type="project" value="UniProtKB-KW"/>
</dbReference>
<evidence type="ECO:0000256" key="3">
    <source>
        <dbReference type="ARBA" id="ARBA00022473"/>
    </source>
</evidence>
<evidence type="ECO:0000256" key="8">
    <source>
        <dbReference type="SAM" id="SignalP"/>
    </source>
</evidence>
<comment type="subcellular location">
    <subcellularLocation>
        <location evidence="1">Secreted</location>
    </subcellularLocation>
</comment>
<dbReference type="PANTHER" id="PTHR12113:SF8">
    <property type="entry name" value="DICKKOPF-RELATED PROTEIN 3"/>
    <property type="match status" value="1"/>
</dbReference>
<dbReference type="InterPro" id="IPR039863">
    <property type="entry name" value="DKK1-4"/>
</dbReference>
<evidence type="ECO:0000256" key="7">
    <source>
        <dbReference type="ARBA" id="ARBA00023157"/>
    </source>
</evidence>
<evidence type="ECO:0000259" key="9">
    <source>
        <dbReference type="Pfam" id="PF04706"/>
    </source>
</evidence>
<organism evidence="10 11">
    <name type="scientific">Tachysurus vachellii</name>
    <name type="common">Darkbarbel catfish</name>
    <name type="synonym">Pelteobagrus vachellii</name>
    <dbReference type="NCBI Taxonomy" id="175792"/>
    <lineage>
        <taxon>Eukaryota</taxon>
        <taxon>Metazoa</taxon>
        <taxon>Chordata</taxon>
        <taxon>Craniata</taxon>
        <taxon>Vertebrata</taxon>
        <taxon>Euteleostomi</taxon>
        <taxon>Actinopterygii</taxon>
        <taxon>Neopterygii</taxon>
        <taxon>Teleostei</taxon>
        <taxon>Ostariophysi</taxon>
        <taxon>Siluriformes</taxon>
        <taxon>Bagridae</taxon>
        <taxon>Tachysurus</taxon>
    </lineage>
</organism>
<evidence type="ECO:0000256" key="1">
    <source>
        <dbReference type="ARBA" id="ARBA00004613"/>
    </source>
</evidence>
<keyword evidence="6 8" id="KW-0732">Signal</keyword>
<dbReference type="GO" id="GO:0048019">
    <property type="term" value="F:receptor antagonist activity"/>
    <property type="evidence" value="ECO:0007669"/>
    <property type="project" value="TreeGrafter"/>
</dbReference>
<dbReference type="GO" id="GO:0039706">
    <property type="term" value="F:co-receptor binding"/>
    <property type="evidence" value="ECO:0007669"/>
    <property type="project" value="TreeGrafter"/>
</dbReference>
<comment type="similarity">
    <text evidence="2">Belongs to the dickkopf family.</text>
</comment>
<evidence type="ECO:0000256" key="2">
    <source>
        <dbReference type="ARBA" id="ARBA00010842"/>
    </source>
</evidence>
<name>A0AA88P339_TACVA</name>
<dbReference type="Proteomes" id="UP001187315">
    <property type="component" value="Unassembled WGS sequence"/>
</dbReference>
<feature type="domain" description="Dickkopf N-terminal cysteine-rich" evidence="9">
    <location>
        <begin position="141"/>
        <end position="191"/>
    </location>
</feature>
<dbReference type="Gene3D" id="2.10.80.10">
    <property type="entry name" value="Lipase, subunit A"/>
    <property type="match status" value="1"/>
</dbReference>
<sequence>MLMVALNLALCLVAVNGLLPETWTANGVDLQSHAPTETSVGQNPTAINDLFREMKKLVEDTQLKLEDDEHQMDNESAISIQPIHNITSNYSNESSLEIVTGNQSVPAAEEIDKISGNTVEEIHVTSTVNQSSSKENDIHHECVTDNDCEKGRYCLNGEHHSDCMLCKQSKATCKKDEECCEGQLCVLGQCMNSTKGKAGTICQEQSDCDTDLCCVFYEGLLFPVCSPKPKEHEPCIAFNNKLMNLLSWDLGQRAPKEHCPCVGGLTCQHVGRRLACLKSPTTSEENLTDALYSEIDYII</sequence>